<dbReference type="GO" id="GO:0020037">
    <property type="term" value="F:heme binding"/>
    <property type="evidence" value="ECO:0007669"/>
    <property type="project" value="InterPro"/>
</dbReference>
<dbReference type="InterPro" id="IPR036396">
    <property type="entry name" value="Cyt_P450_sf"/>
</dbReference>
<dbReference type="FunFam" id="1.10.630.10:FF:000182">
    <property type="entry name" value="Cytochrome P450 3A4"/>
    <property type="match status" value="1"/>
</dbReference>
<dbReference type="InterPro" id="IPR017972">
    <property type="entry name" value="Cyt_P450_CS"/>
</dbReference>
<keyword evidence="4 8" id="KW-0479">Metal-binding</keyword>
<dbReference type="PROSITE" id="PS00086">
    <property type="entry name" value="CYTOCHROME_P450"/>
    <property type="match status" value="1"/>
</dbReference>
<accession>A0A8S1ERB1</accession>
<dbReference type="InterPro" id="IPR001128">
    <property type="entry name" value="Cyt_P450"/>
</dbReference>
<evidence type="ECO:0000256" key="6">
    <source>
        <dbReference type="ARBA" id="ARBA00023004"/>
    </source>
</evidence>
<evidence type="ECO:0008006" key="12">
    <source>
        <dbReference type="Google" id="ProtNLM"/>
    </source>
</evidence>
<name>A0A8S1ERB1_9PELO</name>
<keyword evidence="7 9" id="KW-0503">Monooxygenase</keyword>
<dbReference type="PRINTS" id="PR00385">
    <property type="entry name" value="P450"/>
</dbReference>
<evidence type="ECO:0000256" key="5">
    <source>
        <dbReference type="ARBA" id="ARBA00023002"/>
    </source>
</evidence>
<evidence type="ECO:0000256" key="2">
    <source>
        <dbReference type="ARBA" id="ARBA00010617"/>
    </source>
</evidence>
<dbReference type="GO" id="GO:0004497">
    <property type="term" value="F:monooxygenase activity"/>
    <property type="evidence" value="ECO:0007669"/>
    <property type="project" value="UniProtKB-KW"/>
</dbReference>
<dbReference type="InterPro" id="IPR002401">
    <property type="entry name" value="Cyt_P450_E_grp-I"/>
</dbReference>
<evidence type="ECO:0000313" key="11">
    <source>
        <dbReference type="Proteomes" id="UP000494206"/>
    </source>
</evidence>
<dbReference type="GO" id="GO:0005506">
    <property type="term" value="F:iron ion binding"/>
    <property type="evidence" value="ECO:0007669"/>
    <property type="project" value="InterPro"/>
</dbReference>
<keyword evidence="5 9" id="KW-0560">Oxidoreductase</keyword>
<keyword evidence="3 8" id="KW-0349">Heme</keyword>
<evidence type="ECO:0000313" key="10">
    <source>
        <dbReference type="EMBL" id="CAB3400439.1"/>
    </source>
</evidence>
<reference evidence="10 11" key="1">
    <citation type="submission" date="2020-04" db="EMBL/GenBank/DDBJ databases">
        <authorList>
            <person name="Laetsch R D."/>
            <person name="Stevens L."/>
            <person name="Kumar S."/>
            <person name="Blaxter L. M."/>
        </authorList>
    </citation>
    <scope>NUCLEOTIDE SEQUENCE [LARGE SCALE GENOMIC DNA]</scope>
</reference>
<dbReference type="Pfam" id="PF00067">
    <property type="entry name" value="p450"/>
    <property type="match status" value="1"/>
</dbReference>
<proteinExistence type="inferred from homology"/>
<dbReference type="InterPro" id="IPR050476">
    <property type="entry name" value="Insect_CytP450_Detox"/>
</dbReference>
<dbReference type="SUPFAM" id="SSF48264">
    <property type="entry name" value="Cytochrome P450"/>
    <property type="match status" value="1"/>
</dbReference>
<comment type="caution">
    <text evidence="10">The sequence shown here is derived from an EMBL/GenBank/DDBJ whole genome shotgun (WGS) entry which is preliminary data.</text>
</comment>
<dbReference type="CDD" id="cd11055">
    <property type="entry name" value="CYP3A-like"/>
    <property type="match status" value="1"/>
</dbReference>
<sequence length="513" mass="59172">MILIIVVICVIIALTIGYFKWKHSYWSRRGIEGPPPSLFLGNFYDVCSRDNPRHQVIYEWSKKYGKTFGYYEGVNKVLVTSDLEILNEMFIKKFSDFYARKLTNIIHGNMECPKEEPQVNIFTAQGNRWKRLRSLASPAFSVKAMKQIHSIVEDSVLNMVQLMSKHSDDSSFNIHEYFQELTFDIISRLAIGQTHSEMFNNPGTELAIKIFGKSFRVLPWYLAVMFPQFQFKIKQLFYNHNNVRGGDIGRLVAFCKESVLKRIQKRRENEANGIENEQDDFIDMFLEHHVDEVHDLAFGTAVDRKATTEDVIGYCMIFLLAGFDTTANTMGYVSYLLAKHPDVLKKVQQEVDEVCENANISFDDINKLNYLEAVIKETLRLYPVAYFACSREAVNDTILGKIKIDKGTFIEANVMALHRDPEVWGENAEEFHPERFLEKLENPRHVISWIPFGAGPRQCIGMRLGLTEAKLGLAHLLRKYDIVKSVDTEEDLVLHGCTTTSPEKVTVQIRFRY</sequence>
<evidence type="ECO:0000256" key="8">
    <source>
        <dbReference type="PIRSR" id="PIRSR602401-1"/>
    </source>
</evidence>
<evidence type="ECO:0000256" key="3">
    <source>
        <dbReference type="ARBA" id="ARBA00022617"/>
    </source>
</evidence>
<gene>
    <name evidence="10" type="ORF">CBOVIS_LOCUS3382</name>
</gene>
<evidence type="ECO:0000256" key="4">
    <source>
        <dbReference type="ARBA" id="ARBA00022723"/>
    </source>
</evidence>
<dbReference type="GO" id="GO:0016705">
    <property type="term" value="F:oxidoreductase activity, acting on paired donors, with incorporation or reduction of molecular oxygen"/>
    <property type="evidence" value="ECO:0007669"/>
    <property type="project" value="InterPro"/>
</dbReference>
<evidence type="ECO:0000256" key="9">
    <source>
        <dbReference type="RuleBase" id="RU000461"/>
    </source>
</evidence>
<dbReference type="PANTHER" id="PTHR24292">
    <property type="entry name" value="CYTOCHROME P450"/>
    <property type="match status" value="1"/>
</dbReference>
<organism evidence="10 11">
    <name type="scientific">Caenorhabditis bovis</name>
    <dbReference type="NCBI Taxonomy" id="2654633"/>
    <lineage>
        <taxon>Eukaryota</taxon>
        <taxon>Metazoa</taxon>
        <taxon>Ecdysozoa</taxon>
        <taxon>Nematoda</taxon>
        <taxon>Chromadorea</taxon>
        <taxon>Rhabditida</taxon>
        <taxon>Rhabditina</taxon>
        <taxon>Rhabditomorpha</taxon>
        <taxon>Rhabditoidea</taxon>
        <taxon>Rhabditidae</taxon>
        <taxon>Peloderinae</taxon>
        <taxon>Caenorhabditis</taxon>
    </lineage>
</organism>
<dbReference type="Gene3D" id="1.10.630.10">
    <property type="entry name" value="Cytochrome P450"/>
    <property type="match status" value="1"/>
</dbReference>
<protein>
    <recommendedName>
        <fullName evidence="12">Cytochrome P450</fullName>
    </recommendedName>
</protein>
<evidence type="ECO:0000256" key="7">
    <source>
        <dbReference type="ARBA" id="ARBA00023033"/>
    </source>
</evidence>
<keyword evidence="11" id="KW-1185">Reference proteome</keyword>
<evidence type="ECO:0000256" key="1">
    <source>
        <dbReference type="ARBA" id="ARBA00001971"/>
    </source>
</evidence>
<dbReference type="EMBL" id="CADEPM010000002">
    <property type="protein sequence ID" value="CAB3400439.1"/>
    <property type="molecule type" value="Genomic_DNA"/>
</dbReference>
<dbReference type="OrthoDB" id="2789670at2759"/>
<comment type="cofactor">
    <cofactor evidence="1 8">
        <name>heme</name>
        <dbReference type="ChEBI" id="CHEBI:30413"/>
    </cofactor>
</comment>
<dbReference type="AlphaFoldDB" id="A0A8S1ERB1"/>
<feature type="binding site" description="axial binding residue" evidence="8">
    <location>
        <position position="459"/>
    </location>
    <ligand>
        <name>heme</name>
        <dbReference type="ChEBI" id="CHEBI:30413"/>
    </ligand>
    <ligandPart>
        <name>Fe</name>
        <dbReference type="ChEBI" id="CHEBI:18248"/>
    </ligandPart>
</feature>
<dbReference type="PANTHER" id="PTHR24292:SF102">
    <property type="entry name" value="CYTOCHROME P450 FAMILY-RELATED"/>
    <property type="match status" value="1"/>
</dbReference>
<keyword evidence="6 8" id="KW-0408">Iron</keyword>
<comment type="similarity">
    <text evidence="2 9">Belongs to the cytochrome P450 family.</text>
</comment>
<dbReference type="Proteomes" id="UP000494206">
    <property type="component" value="Unassembled WGS sequence"/>
</dbReference>
<dbReference type="PRINTS" id="PR00463">
    <property type="entry name" value="EP450I"/>
</dbReference>